<accession>A0A6S4TZ56</accession>
<evidence type="ECO:0000313" key="1">
    <source>
        <dbReference type="EMBL" id="BBQ32273.1"/>
    </source>
</evidence>
<protein>
    <submittedName>
        <fullName evidence="1">Uncharacterized protein</fullName>
    </submittedName>
</protein>
<dbReference type="Proteomes" id="UP000515756">
    <property type="component" value="Chromosome"/>
</dbReference>
<organism evidence="1 2">
    <name type="scientific">Aeromonas caviae</name>
    <name type="common">Aeromonas punctata</name>
    <dbReference type="NCBI Taxonomy" id="648"/>
    <lineage>
        <taxon>Bacteria</taxon>
        <taxon>Pseudomonadati</taxon>
        <taxon>Pseudomonadota</taxon>
        <taxon>Gammaproteobacteria</taxon>
        <taxon>Aeromonadales</taxon>
        <taxon>Aeromonadaceae</taxon>
        <taxon>Aeromonas</taxon>
    </lineage>
</organism>
<evidence type="ECO:0000313" key="2">
    <source>
        <dbReference type="Proteomes" id="UP000515756"/>
    </source>
</evidence>
<dbReference type="AlphaFoldDB" id="A0A6S4TZ56"/>
<dbReference type="EMBL" id="AP021927">
    <property type="protein sequence ID" value="BBQ32273.1"/>
    <property type="molecule type" value="Genomic_DNA"/>
</dbReference>
<proteinExistence type="predicted"/>
<reference evidence="1 2" key="1">
    <citation type="submission" date="2019-12" db="EMBL/GenBank/DDBJ databases">
        <title>complete genome sequences of Aeromonas caviae str. WP2-W18-ESBL-01 isolated from wastewater treatment plant effluent.</title>
        <authorList>
            <person name="Sekizuka T."/>
            <person name="Itokawa K."/>
            <person name="Yatsu K."/>
            <person name="Inamine Y."/>
            <person name="Kuroda M."/>
        </authorList>
    </citation>
    <scope>NUCLEOTIDE SEQUENCE [LARGE SCALE GENOMIC DNA]</scope>
    <source>
        <strain evidence="1 2">WP2-W18-ESBL-01</strain>
    </source>
</reference>
<sequence length="65" mass="7393">MDINVEQAEEQLQLCEQISETEGTCYPDDTYEDGIKAALLWVLGLGPAPLSEEEYQELMPLQFEQ</sequence>
<dbReference type="RefSeq" id="WP_182935436.1">
    <property type="nucleotide sequence ID" value="NZ_AP021927.1"/>
</dbReference>
<gene>
    <name evidence="1" type="ORF">WP2W18E01_38550</name>
</gene>
<name>A0A6S4TZ56_AERCA</name>